<dbReference type="SUPFAM" id="SSF50249">
    <property type="entry name" value="Nucleic acid-binding proteins"/>
    <property type="match status" value="9"/>
</dbReference>
<dbReference type="CDD" id="cd05703">
    <property type="entry name" value="S1_Rrp5_repeat_hs12_sc9"/>
    <property type="match status" value="1"/>
</dbReference>
<dbReference type="InterPro" id="IPR048058">
    <property type="entry name" value="Rrp5_S1_rpt_hs11_sc8"/>
</dbReference>
<feature type="domain" description="S1 motif" evidence="14">
    <location>
        <begin position="528"/>
        <end position="597"/>
    </location>
</feature>
<feature type="domain" description="S1 motif" evidence="14">
    <location>
        <begin position="267"/>
        <end position="332"/>
    </location>
</feature>
<evidence type="ECO:0000256" key="8">
    <source>
        <dbReference type="ARBA" id="ARBA00023242"/>
    </source>
</evidence>
<name>G1NDI6_MELGA</name>
<dbReference type="FunFam" id="1.25.40.10:FF:000065">
    <property type="entry name" value="Programmed cell death 11"/>
    <property type="match status" value="1"/>
</dbReference>
<dbReference type="Proteomes" id="UP000001645">
    <property type="component" value="Chromosome 8"/>
</dbReference>
<feature type="compositionally biased region" description="Basic and acidic residues" evidence="13">
    <location>
        <begin position="1314"/>
        <end position="1329"/>
    </location>
</feature>
<dbReference type="SMART" id="SM00386">
    <property type="entry name" value="HAT"/>
    <property type="match status" value="5"/>
</dbReference>
<dbReference type="InterPro" id="IPR048059">
    <property type="entry name" value="Rrp5_S1_rpt_hs1_sc1"/>
</dbReference>
<dbReference type="FunFam" id="2.40.50.140:FF:000340">
    <property type="entry name" value="Unplaced genomic scaffold supercont1.162, whole genome shotgun sequence"/>
    <property type="match status" value="1"/>
</dbReference>
<dbReference type="CDD" id="cd05697">
    <property type="entry name" value="S1_Rrp5_repeat_hs5"/>
    <property type="match status" value="1"/>
</dbReference>
<dbReference type="Ensembl" id="ENSMGAT00000011783.3">
    <property type="protein sequence ID" value="ENSMGAP00000010918.3"/>
    <property type="gene ID" value="ENSMGAG00000010482.3"/>
</dbReference>
<comment type="subcellular location">
    <subcellularLocation>
        <location evidence="1">Nucleus</location>
        <location evidence="1">Nucleolus</location>
    </subcellularLocation>
</comment>
<dbReference type="GO" id="GO:0003723">
    <property type="term" value="F:RNA binding"/>
    <property type="evidence" value="ECO:0007669"/>
    <property type="project" value="TreeGrafter"/>
</dbReference>
<dbReference type="CDD" id="cd05695">
    <property type="entry name" value="S1_Rrp5_repeat_hs3"/>
    <property type="match status" value="1"/>
</dbReference>
<evidence type="ECO:0000256" key="9">
    <source>
        <dbReference type="ARBA" id="ARBA00059726"/>
    </source>
</evidence>
<dbReference type="HOGENOM" id="CLU_000845_1_1_1"/>
<feature type="region of interest" description="Disordered" evidence="13">
    <location>
        <begin position="1"/>
        <end position="29"/>
    </location>
</feature>
<dbReference type="GO" id="GO:0006364">
    <property type="term" value="P:rRNA processing"/>
    <property type="evidence" value="ECO:0007669"/>
    <property type="project" value="UniProtKB-KW"/>
</dbReference>
<evidence type="ECO:0000256" key="4">
    <source>
        <dbReference type="ARBA" id="ARBA00022553"/>
    </source>
</evidence>
<evidence type="ECO:0000313" key="15">
    <source>
        <dbReference type="Ensembl" id="ENSMGAP00000010918.3"/>
    </source>
</evidence>
<dbReference type="Gene3D" id="1.25.40.10">
    <property type="entry name" value="Tetratricopeptide repeat domain"/>
    <property type="match status" value="1"/>
</dbReference>
<dbReference type="InterPro" id="IPR003029">
    <property type="entry name" value="S1_domain"/>
</dbReference>
<dbReference type="Pfam" id="PF00575">
    <property type="entry name" value="S1"/>
    <property type="match status" value="2"/>
</dbReference>
<feature type="domain" description="S1 motif" evidence="14">
    <location>
        <begin position="351"/>
        <end position="422"/>
    </location>
</feature>
<dbReference type="FunFam" id="2.40.50.140:FF:000148">
    <property type="entry name" value="protein RRP5 homolog isoform X1"/>
    <property type="match status" value="1"/>
</dbReference>
<dbReference type="FunFam" id="2.40.50.140:FF:000175">
    <property type="entry name" value="Programmed cell death 11"/>
    <property type="match status" value="1"/>
</dbReference>
<evidence type="ECO:0000313" key="16">
    <source>
        <dbReference type="Proteomes" id="UP000001645"/>
    </source>
</evidence>
<dbReference type="GeneTree" id="ENSGT00390000012228"/>
<dbReference type="InterPro" id="IPR057302">
    <property type="entry name" value="Rrp5_S1"/>
</dbReference>
<evidence type="ECO:0000259" key="14">
    <source>
        <dbReference type="PROSITE" id="PS50126"/>
    </source>
</evidence>
<proteinExistence type="predicted"/>
<keyword evidence="3" id="KW-0698">rRNA processing</keyword>
<dbReference type="CDD" id="cd05693">
    <property type="entry name" value="S1_Rrp5_repeat_hs1_sc1"/>
    <property type="match status" value="1"/>
</dbReference>
<dbReference type="InterPro" id="IPR011990">
    <property type="entry name" value="TPR-like_helical_dom_sf"/>
</dbReference>
<evidence type="ECO:0000256" key="7">
    <source>
        <dbReference type="ARBA" id="ARBA00022990"/>
    </source>
</evidence>
<keyword evidence="8" id="KW-0539">Nucleus</keyword>
<evidence type="ECO:0000256" key="3">
    <source>
        <dbReference type="ARBA" id="ARBA00022552"/>
    </source>
</evidence>
<dbReference type="CDD" id="cd04461">
    <property type="entry name" value="S1_Rrp5_repeat_hs8_sc7"/>
    <property type="match status" value="1"/>
</dbReference>
<dbReference type="InterPro" id="IPR003107">
    <property type="entry name" value="HAT"/>
</dbReference>
<dbReference type="CDD" id="cd05702">
    <property type="entry name" value="S1_Rrp5_repeat_hs11_sc8"/>
    <property type="match status" value="1"/>
</dbReference>
<feature type="domain" description="S1 motif" evidence="14">
    <location>
        <begin position="439"/>
        <end position="508"/>
    </location>
</feature>
<dbReference type="CDD" id="cd05694">
    <property type="entry name" value="S1_Rrp5_repeat_hs2_sc2"/>
    <property type="match status" value="1"/>
</dbReference>
<dbReference type="InterPro" id="IPR055430">
    <property type="entry name" value="HAT_Syf1_CNRKL1_C"/>
</dbReference>
<evidence type="ECO:0000256" key="1">
    <source>
        <dbReference type="ARBA" id="ARBA00004604"/>
    </source>
</evidence>
<dbReference type="CDD" id="cd05701">
    <property type="entry name" value="S1_Rrp5_repeat_hs10"/>
    <property type="match status" value="1"/>
</dbReference>
<sequence length="1656" mass="185668">MASMEENFPRGGIQKKPTETTGKKAKPKFEQDNLFDVRQEFQPPSEYDLKSFLSLTSIITSRKNFYEEITEICEGMLLLGCIKEVTFFELVISLPNGLTGFVPVTQISDAYSELLNEQVTQGELLEDLNSLSDLYSPGMLVRCVVTSVEKSADGRRSIKLSINPKNVNKGLNASALTSGMLLSGFVRSVEDHGYLIDIGVRGTHAFLPHQKAQNYIKAVKRGQSLNCLIEEVKNEGRVVRLSADRSEVAASIATEQQNWTLSNLLPGLVVKAQVQKVAPLGISLTFLSSFTGIVDFMHVDPEKSTNYSPNQVVKACILSTHPTSKVVHLTLRQAFLCPGGSPNQLSNDRIGAVVEESTVKAFYKQFGAVFELDDGMLAFARLKHLSKTRKSFKPAAFKAGCKHKCRIIDYSLMDEMCIVSLKHQIIEARFLRYQDIHTGDVMQGKVLSLKPIGMQVKVTDGIKGLVPSMHLADVILKQPEKKYNVGDEVRCRVLECNPEEKKLFLTLKKTLVQSKLPVLSSYEDAEPGLITHGFVVCAREFGCIVKFYNDVKGLVPKNELSSEPISCPDKVFHDGQVVKVMVLKCEPQQERLLLSFRLSSKPVPEGRTECTPKKKQQMVDVKVLKKNENGLEVSILEDGDDVIAWLPTGHLSDFVANSKLLWHCLQEGDVLPRVMCLSDKGDRIILCRKSAVISAVQEEQVVRSFSEIQPGVLLTGYVRKVMPFGVFVEFPFGVTGLAPKVSMSDKFVTDTKDHFVVGQTVIAKVMSIDEEKQRVLLNLKVSECSSGDSAAESFSLLNQYFKEMEEIKNLLRRRESGLAQCLSELVPGKELQLVVQDVMEDGSALFSGSCVRGWTVTATHYHLGGKKVVPGEKAKGLVLHVDAITSKVYRLTKNSQHPAIVQHIAEEFAIVSLLDSGRLAAVPIASHFNDTFRFDSEKMKVGQRIYATLKTVKANDLGVVLAVQDPTKKNAFVRDRKESETALEETLAAAVKHSLSLGDIVTGTVKSVKPTHVTVAIDDKLTGSIHASQILDEVPIYSFPTYTLKAGQKVTARVIGGRDVNTHRYLPITHPHFTRSVPELSIRPRSHAVFGCLLSFQYNILKNWLEVEVAPDVRGRVPRLLLSLNTKVLKHPEKNFKNGQALSATVTGTDATETNLFLSLTGIQSLEPGTITVGMVAKMIPHIGLTITLPGGKTGKVSIFHLSDKYTESPLSDFKIGKVVRCYILSNENGKIQLSLRQSRLNPKNSSKVEDAEITSIKDVKKGQLLRGYVKSVTPSGVFFGVNKNENHVELSLLPEDTEMPSVLPESLGLPRYGAEEEKREEDKEEKKEKVKMKRKQRRVNSESDICSFPILHQKKQTKKEKELEKQKKEKELCKLEAALMDPSRQPQSADDFDRLVLSSPNSSILWLQYMAFHLQATEIEKARAVAERALKTICFREEQEKLNVWVALLNLENMYGTEETLMKVFERAVQYNEPLKVFQHLCDIYASSEKYKQAEELYHTMLRRFRQEKSVWLKYASFLLKQGQTEATHRLLERALKALPTKEHVDVISRFAQLEFRFGDPEHAKALFESTLNSYPKRTDIWSIYMDIMIKQGSQKEVRDIFERVIHLNLAPKKMKFFFKRYLDYEKKYGTTETVMAVKTAALEYVEAKSSLADT</sequence>
<keyword evidence="6" id="KW-0832">Ubl conjugation</keyword>
<dbReference type="CDD" id="cd05698">
    <property type="entry name" value="S1_Rrp5_repeat_hs6_sc5"/>
    <property type="match status" value="1"/>
</dbReference>
<feature type="domain" description="S1 motif" evidence="14">
    <location>
        <begin position="75"/>
        <end position="163"/>
    </location>
</feature>
<dbReference type="FunFam" id="2.40.50.140:FF:000222">
    <property type="entry name" value="Programmed cell death 11"/>
    <property type="match status" value="1"/>
</dbReference>
<evidence type="ECO:0000256" key="11">
    <source>
        <dbReference type="ARBA" id="ARBA00067510"/>
    </source>
</evidence>
<dbReference type="FunFam" id="2.40.50.140:FF:000103">
    <property type="entry name" value="protein RRP5 homolog"/>
    <property type="match status" value="2"/>
</dbReference>
<dbReference type="Gene3D" id="2.40.50.140">
    <property type="entry name" value="Nucleic acid-binding proteins"/>
    <property type="match status" value="8"/>
</dbReference>
<feature type="compositionally biased region" description="Basic and acidic residues" evidence="13">
    <location>
        <begin position="16"/>
        <end position="29"/>
    </location>
</feature>
<dbReference type="OrthoDB" id="412781at2759"/>
<reference evidence="15 16" key="1">
    <citation type="journal article" date="2010" name="PLoS Biol.">
        <title>Multi-platform next-generation sequencing of the domestic turkey (Meleagris gallopavo): genome assembly and analysis.</title>
        <authorList>
            <person name="Dalloul R.A."/>
            <person name="Long J.A."/>
            <person name="Zimin A.V."/>
            <person name="Aslam L."/>
            <person name="Beal K."/>
            <person name="Blomberg L.A."/>
            <person name="Bouffard P."/>
            <person name="Burt D.W."/>
            <person name="Crasta O."/>
            <person name="Crooijmans R.P."/>
            <person name="Cooper K."/>
            <person name="Coulombe R.A."/>
            <person name="De S."/>
            <person name="Delany M.E."/>
            <person name="Dodgson J.B."/>
            <person name="Dong J.J."/>
            <person name="Evans C."/>
            <person name="Frederickson K.M."/>
            <person name="Flicek P."/>
            <person name="Florea L."/>
            <person name="Folkerts O."/>
            <person name="Groenen M.A."/>
            <person name="Harkins T.T."/>
            <person name="Herrero J."/>
            <person name="Hoffmann S."/>
            <person name="Megens H.J."/>
            <person name="Jiang A."/>
            <person name="de Jong P."/>
            <person name="Kaiser P."/>
            <person name="Kim H."/>
            <person name="Kim K.W."/>
            <person name="Kim S."/>
            <person name="Langenberger D."/>
            <person name="Lee M.K."/>
            <person name="Lee T."/>
            <person name="Mane S."/>
            <person name="Marcais G."/>
            <person name="Marz M."/>
            <person name="McElroy A.P."/>
            <person name="Modise T."/>
            <person name="Nefedov M."/>
            <person name="Notredame C."/>
            <person name="Paton I.R."/>
            <person name="Payne W.S."/>
            <person name="Pertea G."/>
            <person name="Prickett D."/>
            <person name="Puiu D."/>
            <person name="Qioa D."/>
            <person name="Raineri E."/>
            <person name="Ruffier M."/>
            <person name="Salzberg S.L."/>
            <person name="Schatz M.C."/>
            <person name="Scheuring C."/>
            <person name="Schmidt C.J."/>
            <person name="Schroeder S."/>
            <person name="Searle S.M."/>
            <person name="Smith E.J."/>
            <person name="Smith J."/>
            <person name="Sonstegard T.S."/>
            <person name="Stadler P.F."/>
            <person name="Tafer H."/>
            <person name="Tu Z.J."/>
            <person name="Van Tassell C.P."/>
            <person name="Vilella A.J."/>
            <person name="Williams K.P."/>
            <person name="Yorke J.A."/>
            <person name="Zhang L."/>
            <person name="Zhang H.B."/>
            <person name="Zhang X."/>
            <person name="Zhang Y."/>
            <person name="Reed K.M."/>
        </authorList>
    </citation>
    <scope>NUCLEOTIDE SEQUENCE [LARGE SCALE GENOMIC DNA]</scope>
</reference>
<dbReference type="Pfam" id="PF23459">
    <property type="entry name" value="S1_RRP5"/>
    <property type="match status" value="7"/>
</dbReference>
<gene>
    <name evidence="15" type="primary">PDCD11</name>
</gene>
<protein>
    <recommendedName>
        <fullName evidence="11">Protein RRP5 homolog</fullName>
    </recommendedName>
    <alternativeName>
        <fullName evidence="12">Programmed cell death protein 11</fullName>
    </alternativeName>
</protein>
<evidence type="ECO:0000256" key="12">
    <source>
        <dbReference type="ARBA" id="ARBA00080810"/>
    </source>
</evidence>
<keyword evidence="7" id="KW-0007">Acetylation</keyword>
<dbReference type="SUPFAM" id="SSF48452">
    <property type="entry name" value="TPR-like"/>
    <property type="match status" value="2"/>
</dbReference>
<dbReference type="InterPro" id="IPR045209">
    <property type="entry name" value="Rrp5"/>
</dbReference>
<feature type="domain" description="S1 motif" evidence="14">
    <location>
        <begin position="179"/>
        <end position="244"/>
    </location>
</feature>
<comment type="function">
    <text evidence="9">Essential for the generation of mature 18S rRNA, specifically necessary for cleavages at sites A0, 1 and 2 of the 47S precursor. Directly interacts with U3 snoRNA.</text>
</comment>
<dbReference type="CDD" id="cd05696">
    <property type="entry name" value="S1_Rrp5_repeat_hs4"/>
    <property type="match status" value="1"/>
</dbReference>
<reference evidence="15" key="3">
    <citation type="submission" date="2025-09" db="UniProtKB">
        <authorList>
            <consortium name="Ensembl"/>
        </authorList>
    </citation>
    <scope>IDENTIFICATION</scope>
</reference>
<dbReference type="GO" id="GO:0032040">
    <property type="term" value="C:small-subunit processome"/>
    <property type="evidence" value="ECO:0007669"/>
    <property type="project" value="TreeGrafter"/>
</dbReference>
<organism evidence="15 16">
    <name type="scientific">Meleagris gallopavo</name>
    <name type="common">Wild turkey</name>
    <dbReference type="NCBI Taxonomy" id="9103"/>
    <lineage>
        <taxon>Eukaryota</taxon>
        <taxon>Metazoa</taxon>
        <taxon>Chordata</taxon>
        <taxon>Craniata</taxon>
        <taxon>Vertebrata</taxon>
        <taxon>Euteleostomi</taxon>
        <taxon>Archelosauria</taxon>
        <taxon>Archosauria</taxon>
        <taxon>Dinosauria</taxon>
        <taxon>Saurischia</taxon>
        <taxon>Theropoda</taxon>
        <taxon>Coelurosauria</taxon>
        <taxon>Aves</taxon>
        <taxon>Neognathae</taxon>
        <taxon>Galloanserae</taxon>
        <taxon>Galliformes</taxon>
        <taxon>Phasianidae</taxon>
        <taxon>Meleagridinae</taxon>
        <taxon>Meleagris</taxon>
    </lineage>
</organism>
<dbReference type="Bgee" id="ENSMGAG00000010482">
    <property type="expression patterns" value="Expressed in pancreas and 18 other cell types or tissues"/>
</dbReference>
<feature type="domain" description="S1 motif" evidence="14">
    <location>
        <begin position="1086"/>
        <end position="1161"/>
    </location>
</feature>
<dbReference type="CDD" id="cd05704">
    <property type="entry name" value="S1_Rrp5_repeat_hs13"/>
    <property type="match status" value="1"/>
</dbReference>
<dbReference type="PANTHER" id="PTHR23270">
    <property type="entry name" value="PROGRAMMED CELL DEATH PROTEIN 11 PRE-RRNA PROCESSING PROTEIN RRP5"/>
    <property type="match status" value="1"/>
</dbReference>
<comment type="subunit">
    <text evidence="10">Interacts with NF-kappa-B p50/NFKB1 and NF-kappa-B p65/RELA.</text>
</comment>
<evidence type="ECO:0000256" key="2">
    <source>
        <dbReference type="ARBA" id="ARBA00022499"/>
    </source>
</evidence>
<evidence type="ECO:0000256" key="5">
    <source>
        <dbReference type="ARBA" id="ARBA00022737"/>
    </source>
</evidence>
<dbReference type="PROSITE" id="PS50126">
    <property type="entry name" value="S1"/>
    <property type="match status" value="10"/>
</dbReference>
<feature type="domain" description="S1 motif" evidence="14">
    <location>
        <begin position="1169"/>
        <end position="1237"/>
    </location>
</feature>
<dbReference type="FunFam" id="2.40.50.140:FF:000200">
    <property type="entry name" value="Programmed cell death 11"/>
    <property type="match status" value="1"/>
</dbReference>
<feature type="domain" description="S1 motif" evidence="14">
    <location>
        <begin position="998"/>
        <end position="1071"/>
    </location>
</feature>
<evidence type="ECO:0000256" key="10">
    <source>
        <dbReference type="ARBA" id="ARBA00062488"/>
    </source>
</evidence>
<dbReference type="PANTHER" id="PTHR23270:SF10">
    <property type="entry name" value="PROTEIN RRP5 HOMOLOG"/>
    <property type="match status" value="1"/>
</dbReference>
<dbReference type="InterPro" id="IPR012340">
    <property type="entry name" value="NA-bd_OB-fold"/>
</dbReference>
<accession>G1NDI6</accession>
<dbReference type="SMART" id="SM00316">
    <property type="entry name" value="S1"/>
    <property type="match status" value="12"/>
</dbReference>
<keyword evidence="16" id="KW-1185">Reference proteome</keyword>
<keyword evidence="4" id="KW-0597">Phosphoprotein</keyword>
<feature type="region of interest" description="Disordered" evidence="13">
    <location>
        <begin position="1300"/>
        <end position="1337"/>
    </location>
</feature>
<feature type="domain" description="S1 motif" evidence="14">
    <location>
        <begin position="711"/>
        <end position="780"/>
    </location>
</feature>
<keyword evidence="2" id="KW-1017">Isopeptide bond</keyword>
<keyword evidence="5" id="KW-0677">Repeat</keyword>
<dbReference type="FunFam" id="2.40.50.140:FF:000194">
    <property type="entry name" value="Programmed cell death 11"/>
    <property type="match status" value="1"/>
</dbReference>
<dbReference type="Pfam" id="PF23231">
    <property type="entry name" value="HAT_Syf1_CNRKL1_C"/>
    <property type="match status" value="1"/>
</dbReference>
<evidence type="ECO:0000256" key="6">
    <source>
        <dbReference type="ARBA" id="ARBA00022843"/>
    </source>
</evidence>
<reference evidence="15" key="2">
    <citation type="submission" date="2025-08" db="UniProtKB">
        <authorList>
            <consortium name="Ensembl"/>
        </authorList>
    </citation>
    <scope>IDENTIFICATION</scope>
</reference>
<evidence type="ECO:0000256" key="13">
    <source>
        <dbReference type="SAM" id="MobiDB-lite"/>
    </source>
</evidence>